<proteinExistence type="predicted"/>
<keyword evidence="2" id="KW-1133">Transmembrane helix</keyword>
<dbReference type="RefSeq" id="WP_115689172.1">
    <property type="nucleotide sequence ID" value="NZ_CP031417.1"/>
</dbReference>
<dbReference type="EMBL" id="CP031417">
    <property type="protein sequence ID" value="AXK79972.1"/>
    <property type="molecule type" value="Genomic_DNA"/>
</dbReference>
<keyword evidence="4" id="KW-1185">Reference proteome</keyword>
<feature type="compositionally biased region" description="Pro residues" evidence="1">
    <location>
        <begin position="86"/>
        <end position="114"/>
    </location>
</feature>
<dbReference type="Proteomes" id="UP000254889">
    <property type="component" value="Chromosome"/>
</dbReference>
<accession>A0A345ZSS5</accession>
<name>A0A345ZSS5_9HYPH</name>
<evidence type="ECO:0000256" key="2">
    <source>
        <dbReference type="SAM" id="Phobius"/>
    </source>
</evidence>
<keyword evidence="2" id="KW-0812">Transmembrane</keyword>
<evidence type="ECO:0000313" key="3">
    <source>
        <dbReference type="EMBL" id="AXK79972.1"/>
    </source>
</evidence>
<keyword evidence="2" id="KW-0472">Membrane</keyword>
<sequence>MSKRSDIMMANEGQLLVAASNWGKDATAEHARGIIDGCFNALVRFEGSEETAKFAFAVADRVAGALKTPTAWPLRADEQAASPTPGQTPPAPAPTLGPPSPTPVPTPSPLPPAPAAAASSDLDASAPVGGPGAVVMPTPAPPPRQYGYWTIFTIGWSLGVLVTAWITLSPFVARLLAGGAL</sequence>
<feature type="transmembrane region" description="Helical" evidence="2">
    <location>
        <begin position="146"/>
        <end position="168"/>
    </location>
</feature>
<feature type="region of interest" description="Disordered" evidence="1">
    <location>
        <begin position="77"/>
        <end position="136"/>
    </location>
</feature>
<dbReference type="KEGG" id="ptaw:DW352_05230"/>
<gene>
    <name evidence="3" type="ORF">DW352_05230</name>
</gene>
<evidence type="ECO:0000313" key="4">
    <source>
        <dbReference type="Proteomes" id="UP000254889"/>
    </source>
</evidence>
<protein>
    <submittedName>
        <fullName evidence="3">Uncharacterized protein</fullName>
    </submittedName>
</protein>
<organism evidence="3 4">
    <name type="scientific">Pseudolabrys taiwanensis</name>
    <dbReference type="NCBI Taxonomy" id="331696"/>
    <lineage>
        <taxon>Bacteria</taxon>
        <taxon>Pseudomonadati</taxon>
        <taxon>Pseudomonadota</taxon>
        <taxon>Alphaproteobacteria</taxon>
        <taxon>Hyphomicrobiales</taxon>
        <taxon>Xanthobacteraceae</taxon>
        <taxon>Pseudolabrys</taxon>
    </lineage>
</organism>
<reference evidence="3 4" key="1">
    <citation type="submission" date="2018-07" db="EMBL/GenBank/DDBJ databases">
        <authorList>
            <person name="Quirk P.G."/>
            <person name="Krulwich T.A."/>
        </authorList>
    </citation>
    <scope>NUCLEOTIDE SEQUENCE [LARGE SCALE GENOMIC DNA]</scope>
    <source>
        <strain evidence="3 4">CC-BB4</strain>
    </source>
</reference>
<dbReference type="AlphaFoldDB" id="A0A345ZSS5"/>
<feature type="compositionally biased region" description="Low complexity" evidence="1">
    <location>
        <begin position="115"/>
        <end position="128"/>
    </location>
</feature>
<evidence type="ECO:0000256" key="1">
    <source>
        <dbReference type="SAM" id="MobiDB-lite"/>
    </source>
</evidence>